<evidence type="ECO:0000256" key="1">
    <source>
        <dbReference type="SAM" id="MobiDB-lite"/>
    </source>
</evidence>
<dbReference type="OrthoDB" id="76567at2759"/>
<organism evidence="2 3">
    <name type="scientific">Penicillium patulum</name>
    <name type="common">Penicillium griseofulvum</name>
    <dbReference type="NCBI Taxonomy" id="5078"/>
    <lineage>
        <taxon>Eukaryota</taxon>
        <taxon>Fungi</taxon>
        <taxon>Dikarya</taxon>
        <taxon>Ascomycota</taxon>
        <taxon>Pezizomycotina</taxon>
        <taxon>Eurotiomycetes</taxon>
        <taxon>Eurotiomycetidae</taxon>
        <taxon>Eurotiales</taxon>
        <taxon>Aspergillaceae</taxon>
        <taxon>Penicillium</taxon>
    </lineage>
</organism>
<keyword evidence="3" id="KW-1185">Reference proteome</keyword>
<comment type="caution">
    <text evidence="2">The sequence shown here is derived from an EMBL/GenBank/DDBJ whole genome shotgun (WGS) entry which is preliminary data.</text>
</comment>
<dbReference type="Proteomes" id="UP000070168">
    <property type="component" value="Unassembled WGS sequence"/>
</dbReference>
<dbReference type="AlphaFoldDB" id="A0A135LWT2"/>
<dbReference type="GeneID" id="63703479"/>
<reference evidence="2 3" key="1">
    <citation type="journal article" date="2016" name="BMC Genomics">
        <title>Genome sequencing and secondary metabolism of the postharvest pathogen Penicillium griseofulvum.</title>
        <authorList>
            <person name="Banani H."/>
            <person name="Marcet-Houben M."/>
            <person name="Ballester A.R."/>
            <person name="Abbruscato P."/>
            <person name="Gonzalez-Candelas L."/>
            <person name="Gabaldon T."/>
            <person name="Spadaro D."/>
        </authorList>
    </citation>
    <scope>NUCLEOTIDE SEQUENCE [LARGE SCALE GENOMIC DNA]</scope>
    <source>
        <strain evidence="2 3">PG3</strain>
    </source>
</reference>
<accession>A0A135LWT2</accession>
<dbReference type="OMA" id="KMESLWH"/>
<feature type="region of interest" description="Disordered" evidence="1">
    <location>
        <begin position="1"/>
        <end position="23"/>
    </location>
</feature>
<dbReference type="EMBL" id="LHQR01000014">
    <property type="protein sequence ID" value="KXG53416.1"/>
    <property type="molecule type" value="Genomic_DNA"/>
</dbReference>
<proteinExistence type="predicted"/>
<sequence length="319" mass="36182">MSDTMAAPSSSPPSSPGNTPLGRVIIDPYPTTSLEFRYKNLQQCIDDISSAMTSFTDGSRADGSWMIFSGVDERAFEDISNSENAILSICSKFFNPTGNLLIFKMESLWHSTTTMAVTRWIDRTAHAMNVESEMLITGTGIHKLSVLDEDGRPSVSEGSVSTIQKKADQTIYPFTCPTSRPMKWPSFVLEVTYTEQRARVQEDMRLWLRATEGQVEFAMTASVQPTSKRITLEQWELKPQPTRDHPKRLIAHPVQKMWIQKPRQTGQKPIVGGRFEIPFRSIFLREPQGSEADFLMTNEEIERIARDVWRVDTIIDANR</sequence>
<name>A0A135LWT2_PENPA</name>
<evidence type="ECO:0000313" key="3">
    <source>
        <dbReference type="Proteomes" id="UP000070168"/>
    </source>
</evidence>
<dbReference type="STRING" id="5078.A0A135LWT2"/>
<dbReference type="RefSeq" id="XP_040651951.1">
    <property type="nucleotide sequence ID" value="XM_040788179.1"/>
</dbReference>
<evidence type="ECO:0000313" key="2">
    <source>
        <dbReference type="EMBL" id="KXG53416.1"/>
    </source>
</evidence>
<gene>
    <name evidence="2" type="ORF">PGRI_004660</name>
</gene>
<protein>
    <submittedName>
        <fullName evidence="2">Uncharacterized protein</fullName>
    </submittedName>
</protein>